<reference evidence="1" key="1">
    <citation type="submission" date="2014-09" db="EMBL/GenBank/DDBJ databases">
        <authorList>
            <person name="Magalhaes I.L.F."/>
            <person name="Oliveira U."/>
            <person name="Santos F.R."/>
            <person name="Vidigal T.H.D.A."/>
            <person name="Brescovit A.D."/>
            <person name="Santos A.J."/>
        </authorList>
    </citation>
    <scope>NUCLEOTIDE SEQUENCE</scope>
    <source>
        <tissue evidence="1">Shoot tissue taken approximately 20 cm above the soil surface</tissue>
    </source>
</reference>
<organism evidence="1">
    <name type="scientific">Arundo donax</name>
    <name type="common">Giant reed</name>
    <name type="synonym">Donax arundinaceus</name>
    <dbReference type="NCBI Taxonomy" id="35708"/>
    <lineage>
        <taxon>Eukaryota</taxon>
        <taxon>Viridiplantae</taxon>
        <taxon>Streptophyta</taxon>
        <taxon>Embryophyta</taxon>
        <taxon>Tracheophyta</taxon>
        <taxon>Spermatophyta</taxon>
        <taxon>Magnoliopsida</taxon>
        <taxon>Liliopsida</taxon>
        <taxon>Poales</taxon>
        <taxon>Poaceae</taxon>
        <taxon>PACMAD clade</taxon>
        <taxon>Arundinoideae</taxon>
        <taxon>Arundineae</taxon>
        <taxon>Arundo</taxon>
    </lineage>
</organism>
<protein>
    <submittedName>
        <fullName evidence="1">Uncharacterized protein</fullName>
    </submittedName>
</protein>
<accession>A0A0A9BNP6</accession>
<reference evidence="1" key="2">
    <citation type="journal article" date="2015" name="Data Brief">
        <title>Shoot transcriptome of the giant reed, Arundo donax.</title>
        <authorList>
            <person name="Barrero R.A."/>
            <person name="Guerrero F.D."/>
            <person name="Moolhuijzen P."/>
            <person name="Goolsby J.A."/>
            <person name="Tidwell J."/>
            <person name="Bellgard S.E."/>
            <person name="Bellgard M.I."/>
        </authorList>
    </citation>
    <scope>NUCLEOTIDE SEQUENCE</scope>
    <source>
        <tissue evidence="1">Shoot tissue taken approximately 20 cm above the soil surface</tissue>
    </source>
</reference>
<proteinExistence type="predicted"/>
<dbReference type="EMBL" id="GBRH01232909">
    <property type="protein sequence ID" value="JAD64986.1"/>
    <property type="molecule type" value="Transcribed_RNA"/>
</dbReference>
<sequence length="19" mass="2234">MLVPYLVECLYKGQLHVDI</sequence>
<evidence type="ECO:0000313" key="1">
    <source>
        <dbReference type="EMBL" id="JAD64986.1"/>
    </source>
</evidence>
<dbReference type="AlphaFoldDB" id="A0A0A9BNP6"/>
<name>A0A0A9BNP6_ARUDO</name>